<proteinExistence type="predicted"/>
<dbReference type="AlphaFoldDB" id="A0A7S4GBN2"/>
<organism evidence="1">
    <name type="scientific">Eutreptiella gymnastica</name>
    <dbReference type="NCBI Taxonomy" id="73025"/>
    <lineage>
        <taxon>Eukaryota</taxon>
        <taxon>Discoba</taxon>
        <taxon>Euglenozoa</taxon>
        <taxon>Euglenida</taxon>
        <taxon>Spirocuta</taxon>
        <taxon>Euglenophyceae</taxon>
        <taxon>Eutreptiales</taxon>
        <taxon>Eutreptiaceae</taxon>
        <taxon>Eutreptiella</taxon>
    </lineage>
</organism>
<reference evidence="1" key="1">
    <citation type="submission" date="2021-01" db="EMBL/GenBank/DDBJ databases">
        <authorList>
            <person name="Corre E."/>
            <person name="Pelletier E."/>
            <person name="Niang G."/>
            <person name="Scheremetjew M."/>
            <person name="Finn R."/>
            <person name="Kale V."/>
            <person name="Holt S."/>
            <person name="Cochrane G."/>
            <person name="Meng A."/>
            <person name="Brown T."/>
            <person name="Cohen L."/>
        </authorList>
    </citation>
    <scope>NUCLEOTIDE SEQUENCE</scope>
    <source>
        <strain evidence="1">CCMP1594</strain>
    </source>
</reference>
<accession>A0A7S4GBN2</accession>
<evidence type="ECO:0000313" key="1">
    <source>
        <dbReference type="EMBL" id="CAE0831698.1"/>
    </source>
</evidence>
<dbReference type="EMBL" id="HBJA01124853">
    <property type="protein sequence ID" value="CAE0831698.1"/>
    <property type="molecule type" value="Transcribed_RNA"/>
</dbReference>
<gene>
    <name evidence="1" type="ORF">EGYM00163_LOCUS42980</name>
</gene>
<name>A0A7S4GBN2_9EUGL</name>
<protein>
    <submittedName>
        <fullName evidence="1">Uncharacterized protein</fullName>
    </submittedName>
</protein>
<sequence>MKSFKKIWASHTTDIHTHTHRKRETLHTHTCASSECGNQILLVALLTRRITRESAPGLLFQGAAGHDPELPLQGSALAEERRPLQAEASGAWWNLHNYCTWVPLNGTPRHTCT</sequence>